<organism evidence="2 3">
    <name type="scientific">Peptostreptococcus porci</name>
    <dbReference type="NCBI Taxonomy" id="2652282"/>
    <lineage>
        <taxon>Bacteria</taxon>
        <taxon>Bacillati</taxon>
        <taxon>Bacillota</taxon>
        <taxon>Clostridia</taxon>
        <taxon>Peptostreptococcales</taxon>
        <taxon>Peptostreptococcaceae</taxon>
        <taxon>Peptostreptococcus</taxon>
    </lineage>
</organism>
<protein>
    <submittedName>
        <fullName evidence="2">Cyclodeaminase/cyclohydrolase family protein</fullName>
    </submittedName>
</protein>
<evidence type="ECO:0000313" key="3">
    <source>
        <dbReference type="Proteomes" id="UP000440713"/>
    </source>
</evidence>
<gene>
    <name evidence="2" type="ORF">FYJ71_06360</name>
</gene>
<dbReference type="Pfam" id="PF04961">
    <property type="entry name" value="FTCD_C"/>
    <property type="match status" value="1"/>
</dbReference>
<keyword evidence="2" id="KW-0378">Hydrolase</keyword>
<sequence>MENRRYVEFSLEEFSNEVAAKKTMPGGGSVAAYCSSLSSALASMVGNFTVGKKKYQQYDEDVNVIIEKAKEYEKISLDLVDEDVEAYLPLSNAYKLPSDTEEEKKLKQHTIQDCLKVAASVPLKTLQISNEILKLHEELLVKGSNMLISDVGVGVMMLKASVLSAKLNILINIKYIDDESFVNEYKLELESLEKKICDSCDRIYQSVVEKLI</sequence>
<dbReference type="Proteomes" id="UP000440713">
    <property type="component" value="Unassembled WGS sequence"/>
</dbReference>
<keyword evidence="3" id="KW-1185">Reference proteome</keyword>
<comment type="caution">
    <text evidence="2">The sequence shown here is derived from an EMBL/GenBank/DDBJ whole genome shotgun (WGS) entry which is preliminary data.</text>
</comment>
<reference evidence="2 3" key="1">
    <citation type="submission" date="2019-08" db="EMBL/GenBank/DDBJ databases">
        <title>In-depth cultivation of the pig gut microbiome towards novel bacterial diversity and tailored functional studies.</title>
        <authorList>
            <person name="Wylensek D."/>
            <person name="Hitch T.C.A."/>
            <person name="Clavel T."/>
        </authorList>
    </citation>
    <scope>NUCLEOTIDE SEQUENCE [LARGE SCALE GENOMIC DNA]</scope>
    <source>
        <strain evidence="2 3">WCA-SAB-591-4A-A</strain>
    </source>
</reference>
<dbReference type="Gene3D" id="1.20.120.680">
    <property type="entry name" value="Formiminotetrahydrofolate cyclodeaminase monomer, up-and-down helical bundle"/>
    <property type="match status" value="1"/>
</dbReference>
<dbReference type="RefSeq" id="WP_154537969.1">
    <property type="nucleotide sequence ID" value="NZ_JAXEEZ010000052.1"/>
</dbReference>
<proteinExistence type="predicted"/>
<dbReference type="SUPFAM" id="SSF101262">
    <property type="entry name" value="Methenyltetrahydrofolate cyclohydrolase-like"/>
    <property type="match status" value="1"/>
</dbReference>
<evidence type="ECO:0000313" key="2">
    <source>
        <dbReference type="EMBL" id="MST62585.1"/>
    </source>
</evidence>
<name>A0A6N7X0B4_9FIRM</name>
<dbReference type="GO" id="GO:0016787">
    <property type="term" value="F:hydrolase activity"/>
    <property type="evidence" value="ECO:0007669"/>
    <property type="project" value="UniProtKB-KW"/>
</dbReference>
<dbReference type="InterPro" id="IPR036178">
    <property type="entry name" value="Formintransfe-cycloase-like_sf"/>
</dbReference>
<dbReference type="EMBL" id="VUNE01000003">
    <property type="protein sequence ID" value="MST62585.1"/>
    <property type="molecule type" value="Genomic_DNA"/>
</dbReference>
<accession>A0A6N7X0B4</accession>
<dbReference type="AlphaFoldDB" id="A0A6N7X0B4"/>
<evidence type="ECO:0000259" key="1">
    <source>
        <dbReference type="Pfam" id="PF04961"/>
    </source>
</evidence>
<dbReference type="InterPro" id="IPR007044">
    <property type="entry name" value="Cyclodeamin/CycHdrlase"/>
</dbReference>
<feature type="domain" description="Cyclodeaminase/cyclohydrolase" evidence="1">
    <location>
        <begin position="10"/>
        <end position="190"/>
    </location>
</feature>